<reference evidence="1" key="1">
    <citation type="submission" date="2020-12" db="EMBL/GenBank/DDBJ databases">
        <authorList>
            <person name="Iha C."/>
        </authorList>
    </citation>
    <scope>NUCLEOTIDE SEQUENCE</scope>
</reference>
<protein>
    <submittedName>
        <fullName evidence="1">Uncharacterized protein</fullName>
    </submittedName>
</protein>
<evidence type="ECO:0000313" key="1">
    <source>
        <dbReference type="EMBL" id="CAD7700993.1"/>
    </source>
</evidence>
<dbReference type="Proteomes" id="UP000708148">
    <property type="component" value="Unassembled WGS sequence"/>
</dbReference>
<feature type="non-terminal residue" evidence="1">
    <location>
        <position position="1"/>
    </location>
</feature>
<accession>A0A8S1J515</accession>
<organism evidence="1 2">
    <name type="scientific">Ostreobium quekettii</name>
    <dbReference type="NCBI Taxonomy" id="121088"/>
    <lineage>
        <taxon>Eukaryota</taxon>
        <taxon>Viridiplantae</taxon>
        <taxon>Chlorophyta</taxon>
        <taxon>core chlorophytes</taxon>
        <taxon>Ulvophyceae</taxon>
        <taxon>TCBD clade</taxon>
        <taxon>Bryopsidales</taxon>
        <taxon>Ostreobineae</taxon>
        <taxon>Ostreobiaceae</taxon>
        <taxon>Ostreobium</taxon>
    </lineage>
</organism>
<proteinExistence type="predicted"/>
<evidence type="ECO:0000313" key="2">
    <source>
        <dbReference type="Proteomes" id="UP000708148"/>
    </source>
</evidence>
<keyword evidence="2" id="KW-1185">Reference proteome</keyword>
<feature type="non-terminal residue" evidence="1">
    <location>
        <position position="261"/>
    </location>
</feature>
<dbReference type="EMBL" id="CAJHUC010001400">
    <property type="protein sequence ID" value="CAD7700993.1"/>
    <property type="molecule type" value="Genomic_DNA"/>
</dbReference>
<gene>
    <name evidence="1" type="ORF">OSTQU699_LOCUS6352</name>
</gene>
<sequence>DFRDACDAFRAADLGDGFTRFHFSIKRTGNYSLAVSTAENRTVYRSVLEIVPAGVSHLNCRAFGFRNTTVGFRGVGYLLVADRFGNAYDDGTRALANLSAFSVTFKEENQPYFIQGVAGAIGEYDAWEGGYEVSYNITEAAVYAVSARWVSWSVPGSGDRVSLLPNRASPAKCVLAPPGAMGGEAGGTWALVLKGYDRFGNGAADEDMAPWTRVALSRDGRAVGVEGLVELLDLDGASLRVALALRAAGRYDVVVLVNGTQ</sequence>
<comment type="caution">
    <text evidence="1">The sequence shown here is derived from an EMBL/GenBank/DDBJ whole genome shotgun (WGS) entry which is preliminary data.</text>
</comment>
<name>A0A8S1J515_9CHLO</name>
<dbReference type="AlphaFoldDB" id="A0A8S1J515"/>